<dbReference type="InterPro" id="IPR024500">
    <property type="entry name" value="DUF3074"/>
</dbReference>
<dbReference type="InterPro" id="IPR023393">
    <property type="entry name" value="START-like_dom_sf"/>
</dbReference>
<dbReference type="EMBL" id="PKSG01000486">
    <property type="protein sequence ID" value="POR34827.1"/>
    <property type="molecule type" value="Genomic_DNA"/>
</dbReference>
<proteinExistence type="predicted"/>
<dbReference type="CDD" id="cd22249">
    <property type="entry name" value="UDM1_RNF168_RNF169-like"/>
    <property type="match status" value="1"/>
</dbReference>
<feature type="compositionally biased region" description="Polar residues" evidence="1">
    <location>
        <begin position="423"/>
        <end position="432"/>
    </location>
</feature>
<feature type="compositionally biased region" description="Polar residues" evidence="1">
    <location>
        <begin position="339"/>
        <end position="356"/>
    </location>
</feature>
<evidence type="ECO:0000259" key="2">
    <source>
        <dbReference type="Pfam" id="PF11274"/>
    </source>
</evidence>
<name>A0A2S4KXE0_9HYPO</name>
<dbReference type="Gene3D" id="3.30.530.20">
    <property type="match status" value="1"/>
</dbReference>
<feature type="compositionally biased region" description="Polar residues" evidence="1">
    <location>
        <begin position="440"/>
        <end position="462"/>
    </location>
</feature>
<dbReference type="AlphaFoldDB" id="A0A2S4KXE0"/>
<feature type="region of interest" description="Disordered" evidence="1">
    <location>
        <begin position="554"/>
        <end position="573"/>
    </location>
</feature>
<comment type="caution">
    <text evidence="3">The sequence shown here is derived from an EMBL/GenBank/DDBJ whole genome shotgun (WGS) entry which is preliminary data.</text>
</comment>
<feature type="region of interest" description="Disordered" evidence="1">
    <location>
        <begin position="273"/>
        <end position="293"/>
    </location>
</feature>
<evidence type="ECO:0000256" key="1">
    <source>
        <dbReference type="SAM" id="MobiDB-lite"/>
    </source>
</evidence>
<gene>
    <name evidence="3" type="ORF">TPAR_04972</name>
</gene>
<feature type="compositionally biased region" description="Polar residues" evidence="1">
    <location>
        <begin position="373"/>
        <end position="382"/>
    </location>
</feature>
<evidence type="ECO:0000313" key="3">
    <source>
        <dbReference type="EMBL" id="POR34827.1"/>
    </source>
</evidence>
<dbReference type="InterPro" id="IPR051213">
    <property type="entry name" value="START_lipid_transfer"/>
</dbReference>
<dbReference type="Proteomes" id="UP000237481">
    <property type="component" value="Unassembled WGS sequence"/>
</dbReference>
<accession>A0A2S4KXE0</accession>
<dbReference type="OrthoDB" id="5403181at2759"/>
<keyword evidence="4" id="KW-1185">Reference proteome</keyword>
<dbReference type="STRING" id="94208.A0A2S4KXE0"/>
<feature type="compositionally biased region" description="Polar residues" evidence="1">
    <location>
        <begin position="475"/>
        <end position="485"/>
    </location>
</feature>
<feature type="compositionally biased region" description="Low complexity" evidence="1">
    <location>
        <begin position="629"/>
        <end position="644"/>
    </location>
</feature>
<organism evidence="3 4">
    <name type="scientific">Tolypocladium paradoxum</name>
    <dbReference type="NCBI Taxonomy" id="94208"/>
    <lineage>
        <taxon>Eukaryota</taxon>
        <taxon>Fungi</taxon>
        <taxon>Dikarya</taxon>
        <taxon>Ascomycota</taxon>
        <taxon>Pezizomycotina</taxon>
        <taxon>Sordariomycetes</taxon>
        <taxon>Hypocreomycetidae</taxon>
        <taxon>Hypocreales</taxon>
        <taxon>Ophiocordycipitaceae</taxon>
        <taxon>Tolypocladium</taxon>
    </lineage>
</organism>
<protein>
    <submittedName>
        <fullName evidence="3">PH domain-containing protein C19A8.02</fullName>
    </submittedName>
</protein>
<feature type="region of interest" description="Disordered" evidence="1">
    <location>
        <begin position="423"/>
        <end position="526"/>
    </location>
</feature>
<dbReference type="SUPFAM" id="SSF55961">
    <property type="entry name" value="Bet v1-like"/>
    <property type="match status" value="1"/>
</dbReference>
<dbReference type="PANTHER" id="PTHR19308:SF14">
    <property type="entry name" value="START DOMAIN-CONTAINING PROTEIN"/>
    <property type="match status" value="1"/>
</dbReference>
<evidence type="ECO:0000313" key="4">
    <source>
        <dbReference type="Proteomes" id="UP000237481"/>
    </source>
</evidence>
<reference evidence="3 4" key="1">
    <citation type="submission" date="2018-01" db="EMBL/GenBank/DDBJ databases">
        <title>Harnessing the power of phylogenomics to disentangle the directionality and signatures of interkingdom host jumping in the parasitic fungal genus Tolypocladium.</title>
        <authorList>
            <person name="Quandt C.A."/>
            <person name="Patterson W."/>
            <person name="Spatafora J.W."/>
        </authorList>
    </citation>
    <scope>NUCLEOTIDE SEQUENCE [LARGE SCALE GENOMIC DNA]</scope>
    <source>
        <strain evidence="3 4">NRBC 100945</strain>
    </source>
</reference>
<feature type="compositionally biased region" description="Basic and acidic residues" evidence="1">
    <location>
        <begin position="489"/>
        <end position="526"/>
    </location>
</feature>
<feature type="region of interest" description="Disordered" evidence="1">
    <location>
        <begin position="339"/>
        <end position="388"/>
    </location>
</feature>
<feature type="region of interest" description="Disordered" evidence="1">
    <location>
        <begin position="627"/>
        <end position="653"/>
    </location>
</feature>
<sequence length="653" mass="71480">MASHHEPLKALGPIGWADVPQDGLETFLAGVFAEAQTVVESIPSPATPSARATPTGRARAKTDSAVVYADLQKSLSLPGAPSSAGAADQLRKEWKEVKVNPRDNPLGISVYKLAGKDGKGAWFARRSVHEGLPFDRWKCSLEREFAETMKVQGSPGSGNIRGIGADRNVEHRVVEDVGHLNVFQLSAQFPGPTSPRDFITLLLTSDFSSKRSDQPHPLRQYMVVSKPCTHPECPPRQGIIRGQYESVEIIREIPSESTVNKRSFSYADLTLDDNRRASTARPPGGSDEPPDEAPRAVEWLMVTRSDPGGSVPRFMIEKGTPPGIVGDAGKFLNWVTSTTAEDSSVPEQDRPSTNGTVRDPANNRRVAGAEKTPCNSISQNQEVGDDEGIPSSNGLYGIISGAFGAATSVAYGLRQQFSSPLGFNSSQDSLSETEAKPEGQVNNQDEGSDSDASSTLSFTSAPERSVTEDKGLDSITGSNSDGSRSQPKHPVEKELQKLIERRRRLEENHSKMQERIESKRHGEKEKDAAAMAKVREKHDKELAKQEAKYKREMKKLEEKREQEERKAEARRRKTIEREEKAILALELGRVKAERDVALKRIELLQGQVGELQAQNTMLVAKLGRMGGISRENSSSSRDLSIRGSSRFEKAAAV</sequence>
<feature type="compositionally biased region" description="Basic and acidic residues" evidence="1">
    <location>
        <begin position="554"/>
        <end position="567"/>
    </location>
</feature>
<feature type="domain" description="DUF3074" evidence="2">
    <location>
        <begin position="122"/>
        <end position="335"/>
    </location>
</feature>
<dbReference type="PANTHER" id="PTHR19308">
    <property type="entry name" value="PHOSPHATIDYLCHOLINE TRANSFER PROTEIN"/>
    <property type="match status" value="1"/>
</dbReference>
<dbReference type="Pfam" id="PF11274">
    <property type="entry name" value="DUF3074"/>
    <property type="match status" value="1"/>
</dbReference>